<dbReference type="Proteomes" id="UP000198781">
    <property type="component" value="Unassembled WGS sequence"/>
</dbReference>
<dbReference type="RefSeq" id="WP_175537705.1">
    <property type="nucleotide sequence ID" value="NZ_FMZC01000004.1"/>
</dbReference>
<gene>
    <name evidence="1" type="ORF">SAMN05192589_104202</name>
</gene>
<dbReference type="EMBL" id="FMZC01000004">
    <property type="protein sequence ID" value="SDD06535.1"/>
    <property type="molecule type" value="Genomic_DNA"/>
</dbReference>
<dbReference type="AlphaFoldDB" id="A0A1G6RRD3"/>
<organism evidence="1 2">
    <name type="scientific">Paracidovorax valerianellae</name>
    <dbReference type="NCBI Taxonomy" id="187868"/>
    <lineage>
        <taxon>Bacteria</taxon>
        <taxon>Pseudomonadati</taxon>
        <taxon>Pseudomonadota</taxon>
        <taxon>Betaproteobacteria</taxon>
        <taxon>Burkholderiales</taxon>
        <taxon>Comamonadaceae</taxon>
        <taxon>Paracidovorax</taxon>
    </lineage>
</organism>
<name>A0A1G6RRD3_9BURK</name>
<evidence type="ECO:0000313" key="1">
    <source>
        <dbReference type="EMBL" id="SDD06535.1"/>
    </source>
</evidence>
<reference evidence="1 2" key="1">
    <citation type="submission" date="2016-10" db="EMBL/GenBank/DDBJ databases">
        <authorList>
            <person name="de Groot N.N."/>
        </authorList>
    </citation>
    <scope>NUCLEOTIDE SEQUENCE [LARGE SCALE GENOMIC DNA]</scope>
    <source>
        <strain evidence="1 2">DSM 16619</strain>
    </source>
</reference>
<protein>
    <submittedName>
        <fullName evidence="1">Uncharacterized protein</fullName>
    </submittedName>
</protein>
<proteinExistence type="predicted"/>
<sequence>MTTTVFQDMHTKAMAWCRDFEQYKEECKVFAERLRIDYIVYLGAKSTDVEFYVLDERLERLRDEGTTLSPRLQVGDDGFLYFGLTLFFRAESQCLEEHVRVGIQRGKSQWRVRWNQIEANYAPDGPHQAFFDKVTAAMMEKFATPFRKIRGQLGFVPAFANDHLQLLPVAETRIAADAQQVGGGAAGSGGVIGGGTVPT</sequence>
<evidence type="ECO:0000313" key="2">
    <source>
        <dbReference type="Proteomes" id="UP000198781"/>
    </source>
</evidence>
<keyword evidence="2" id="KW-1185">Reference proteome</keyword>
<accession>A0A1G6RRD3</accession>